<dbReference type="EMBL" id="CP157199">
    <property type="protein sequence ID" value="XBG61362.1"/>
    <property type="molecule type" value="Genomic_DNA"/>
</dbReference>
<organism evidence="1">
    <name type="scientific">Pontimicrobium sp. SW4</name>
    <dbReference type="NCBI Taxonomy" id="3153519"/>
    <lineage>
        <taxon>Bacteria</taxon>
        <taxon>Pseudomonadati</taxon>
        <taxon>Bacteroidota</taxon>
        <taxon>Flavobacteriia</taxon>
        <taxon>Flavobacteriales</taxon>
        <taxon>Flavobacteriaceae</taxon>
        <taxon>Pontimicrobium</taxon>
    </lineage>
</organism>
<reference evidence="1" key="1">
    <citation type="submission" date="2024-05" db="EMBL/GenBank/DDBJ databases">
        <title>Pontimicrobium maritimus sp. nov., isolated form sea water.</title>
        <authorList>
            <person name="Muhammad N."/>
            <person name="Vuong T.Q."/>
            <person name="Han H.L."/>
            <person name="Kim S.-G."/>
        </authorList>
    </citation>
    <scope>NUCLEOTIDE SEQUENCE</scope>
    <source>
        <strain evidence="1">SW4</strain>
    </source>
</reference>
<gene>
    <name evidence="1" type="ORF">ABGB03_00305</name>
</gene>
<name>A0AAU7BT77_9FLAO</name>
<dbReference type="AlphaFoldDB" id="A0AAU7BT77"/>
<evidence type="ECO:0000313" key="1">
    <source>
        <dbReference type="EMBL" id="XBG61362.1"/>
    </source>
</evidence>
<sequence>MKKVIIVILLFSLFTVFLVVRSCIVSNITLDDSVVVTTTIIKITEGSSNDIVFHDNGGDRYYINRGLERGLNLDDLNTTVLNKTVTLHLAKVFGGMATSEHISQLVIGDTIIFTEFD</sequence>
<protein>
    <submittedName>
        <fullName evidence="1">Uncharacterized protein</fullName>
    </submittedName>
</protein>
<accession>A0AAU7BT77</accession>
<dbReference type="RefSeq" id="WP_347923833.1">
    <property type="nucleotide sequence ID" value="NZ_CP157199.1"/>
</dbReference>
<proteinExistence type="predicted"/>